<dbReference type="OrthoDB" id="5988978at2759"/>
<protein>
    <submittedName>
        <fullName evidence="1">DNA polymerase</fullName>
    </submittedName>
</protein>
<dbReference type="SUPFAM" id="SSF52980">
    <property type="entry name" value="Restriction endonuclease-like"/>
    <property type="match status" value="1"/>
</dbReference>
<dbReference type="InterPro" id="IPR011335">
    <property type="entry name" value="Restrct_endonuc-II-like"/>
</dbReference>
<organism evidence="1 2">
    <name type="scientific">Paramuricea clavata</name>
    <name type="common">Red gorgonian</name>
    <name type="synonym">Violescent sea-whip</name>
    <dbReference type="NCBI Taxonomy" id="317549"/>
    <lineage>
        <taxon>Eukaryota</taxon>
        <taxon>Metazoa</taxon>
        <taxon>Cnidaria</taxon>
        <taxon>Anthozoa</taxon>
        <taxon>Octocorallia</taxon>
        <taxon>Malacalcyonacea</taxon>
        <taxon>Plexauridae</taxon>
        <taxon>Paramuricea</taxon>
    </lineage>
</organism>
<dbReference type="PANTHER" id="PTHR33568:SF3">
    <property type="entry name" value="DNA-DIRECTED DNA POLYMERASE"/>
    <property type="match status" value="1"/>
</dbReference>
<evidence type="ECO:0000313" key="1">
    <source>
        <dbReference type="EMBL" id="CAB4013538.1"/>
    </source>
</evidence>
<sequence>MITCSTSNKEILTYCRSDVDILRRCCLEFCELLRDVTDNDPFEKCLTIASACNLVFRKNSLKEDTIAIIPPHGYRPKDKQSLLALKWLSYKAEKEDLYIQHACNAGEKRVGNYLLDGYDEETNTAYEINGCFWHGCLKCYARDKINSVSGKTMQDLHQATVEKISYLKDHGFGVIEVWECDIRKELEQDEDR</sequence>
<dbReference type="Gene3D" id="3.40.960.10">
    <property type="entry name" value="VSR Endonuclease"/>
    <property type="match status" value="1"/>
</dbReference>
<dbReference type="GO" id="GO:0006281">
    <property type="term" value="P:DNA repair"/>
    <property type="evidence" value="ECO:0007669"/>
    <property type="project" value="UniProtKB-ARBA"/>
</dbReference>
<dbReference type="PANTHER" id="PTHR33568">
    <property type="entry name" value="DNA POLYMERASE"/>
    <property type="match status" value="1"/>
</dbReference>
<proteinExistence type="predicted"/>
<reference evidence="1" key="1">
    <citation type="submission" date="2020-04" db="EMBL/GenBank/DDBJ databases">
        <authorList>
            <person name="Alioto T."/>
            <person name="Alioto T."/>
            <person name="Gomez Garrido J."/>
        </authorList>
    </citation>
    <scope>NUCLEOTIDE SEQUENCE</scope>
    <source>
        <strain evidence="1">A484AB</strain>
    </source>
</reference>
<dbReference type="EMBL" id="CACRXK020007917">
    <property type="protein sequence ID" value="CAB4013538.1"/>
    <property type="molecule type" value="Genomic_DNA"/>
</dbReference>
<name>A0A7D9EP93_PARCT</name>
<dbReference type="AlphaFoldDB" id="A0A7D9EP93"/>
<comment type="caution">
    <text evidence="1">The sequence shown here is derived from an EMBL/GenBank/DDBJ whole genome shotgun (WGS) entry which is preliminary data.</text>
</comment>
<accession>A0A7D9EP93</accession>
<evidence type="ECO:0000313" key="2">
    <source>
        <dbReference type="Proteomes" id="UP001152795"/>
    </source>
</evidence>
<gene>
    <name evidence="1" type="ORF">PACLA_8A068816</name>
</gene>
<keyword evidence="2" id="KW-1185">Reference proteome</keyword>
<dbReference type="Proteomes" id="UP001152795">
    <property type="component" value="Unassembled WGS sequence"/>
</dbReference>